<dbReference type="Proteomes" id="UP000800036">
    <property type="component" value="Unassembled WGS sequence"/>
</dbReference>
<protein>
    <submittedName>
        <fullName evidence="2">Uncharacterized protein</fullName>
    </submittedName>
</protein>
<dbReference type="EMBL" id="ML976662">
    <property type="protein sequence ID" value="KAF1977971.1"/>
    <property type="molecule type" value="Genomic_DNA"/>
</dbReference>
<accession>A0A6A5VL60</accession>
<gene>
    <name evidence="2" type="ORF">BU23DRAFT_277341</name>
</gene>
<name>A0A6A5VL60_9PLEO</name>
<organism evidence="2 3">
    <name type="scientific">Bimuria novae-zelandiae CBS 107.79</name>
    <dbReference type="NCBI Taxonomy" id="1447943"/>
    <lineage>
        <taxon>Eukaryota</taxon>
        <taxon>Fungi</taxon>
        <taxon>Dikarya</taxon>
        <taxon>Ascomycota</taxon>
        <taxon>Pezizomycotina</taxon>
        <taxon>Dothideomycetes</taxon>
        <taxon>Pleosporomycetidae</taxon>
        <taxon>Pleosporales</taxon>
        <taxon>Massarineae</taxon>
        <taxon>Didymosphaeriaceae</taxon>
        <taxon>Bimuria</taxon>
    </lineage>
</organism>
<evidence type="ECO:0000313" key="3">
    <source>
        <dbReference type="Proteomes" id="UP000800036"/>
    </source>
</evidence>
<feature type="region of interest" description="Disordered" evidence="1">
    <location>
        <begin position="1"/>
        <end position="20"/>
    </location>
</feature>
<proteinExistence type="predicted"/>
<evidence type="ECO:0000313" key="2">
    <source>
        <dbReference type="EMBL" id="KAF1977971.1"/>
    </source>
</evidence>
<dbReference type="AlphaFoldDB" id="A0A6A5VL60"/>
<sequence length="299" mass="33513">MGLSSLFSRKKRGKSPKPLSDEEIEANFQTWFNIVSKAEIRCLFLDNLLHGHEAISGLVKPGELQHFDTCIPKLLNDPDGRIDPSEVVQHLAKAHGEKAQVIKNAGTFLEALITSHAHFPLTDPAPLTRDTLLQAVILLTWRCDNYFRQRVAVNQNDTIRSRPESARLAFIYSALAHPPDGVPTHSDVVDVLCRLNYPMGRWAKPRDEPVRRSAKELEPLAARLVPEEDEKVAVDLTAVELQPLADLVAAFPSRWEGPVSDVGFDGLETVNVEKFLQWSKMVRLLDVLDQVFEVFLNSA</sequence>
<reference evidence="2" key="1">
    <citation type="journal article" date="2020" name="Stud. Mycol.">
        <title>101 Dothideomycetes genomes: a test case for predicting lifestyles and emergence of pathogens.</title>
        <authorList>
            <person name="Haridas S."/>
            <person name="Albert R."/>
            <person name="Binder M."/>
            <person name="Bloem J."/>
            <person name="Labutti K."/>
            <person name="Salamov A."/>
            <person name="Andreopoulos B."/>
            <person name="Baker S."/>
            <person name="Barry K."/>
            <person name="Bills G."/>
            <person name="Bluhm B."/>
            <person name="Cannon C."/>
            <person name="Castanera R."/>
            <person name="Culley D."/>
            <person name="Daum C."/>
            <person name="Ezra D."/>
            <person name="Gonzalez J."/>
            <person name="Henrissat B."/>
            <person name="Kuo A."/>
            <person name="Liang C."/>
            <person name="Lipzen A."/>
            <person name="Lutzoni F."/>
            <person name="Magnuson J."/>
            <person name="Mondo S."/>
            <person name="Nolan M."/>
            <person name="Ohm R."/>
            <person name="Pangilinan J."/>
            <person name="Park H.-J."/>
            <person name="Ramirez L."/>
            <person name="Alfaro M."/>
            <person name="Sun H."/>
            <person name="Tritt A."/>
            <person name="Yoshinaga Y."/>
            <person name="Zwiers L.-H."/>
            <person name="Turgeon B."/>
            <person name="Goodwin S."/>
            <person name="Spatafora J."/>
            <person name="Crous P."/>
            <person name="Grigoriev I."/>
        </authorList>
    </citation>
    <scope>NUCLEOTIDE SEQUENCE</scope>
    <source>
        <strain evidence="2">CBS 107.79</strain>
    </source>
</reference>
<evidence type="ECO:0000256" key="1">
    <source>
        <dbReference type="SAM" id="MobiDB-lite"/>
    </source>
</evidence>
<dbReference type="OrthoDB" id="10441631at2759"/>
<keyword evidence="3" id="KW-1185">Reference proteome</keyword>